<accession>A0A7C8JU16</accession>
<comment type="caution">
    <text evidence="2">The sequence shown here is derived from an EMBL/GenBank/DDBJ whole genome shotgun (WGS) entry which is preliminary data.</text>
</comment>
<feature type="chain" id="PRO_5028924154" description="F-box domain-containing protein" evidence="1">
    <location>
        <begin position="17"/>
        <end position="108"/>
    </location>
</feature>
<keyword evidence="1" id="KW-0732">Signal</keyword>
<evidence type="ECO:0000256" key="1">
    <source>
        <dbReference type="SAM" id="SignalP"/>
    </source>
</evidence>
<organism evidence="2 3">
    <name type="scientific">Orbilia oligospora</name>
    <name type="common">Nematode-trapping fungus</name>
    <name type="synonym">Arthrobotrys oligospora</name>
    <dbReference type="NCBI Taxonomy" id="2813651"/>
    <lineage>
        <taxon>Eukaryota</taxon>
        <taxon>Fungi</taxon>
        <taxon>Dikarya</taxon>
        <taxon>Ascomycota</taxon>
        <taxon>Pezizomycotina</taxon>
        <taxon>Orbiliomycetes</taxon>
        <taxon>Orbiliales</taxon>
        <taxon>Orbiliaceae</taxon>
        <taxon>Orbilia</taxon>
    </lineage>
</organism>
<sequence length="108" mass="12037">MDVLNGLIIALASVLAAHQPQLPPPPTPVLESMPQEIIDNIFQYLLSLQKTSDNEIDVNFHNLLLVSRRIRKHAYEFVSRDIAHTPGVTTLDISDRTHAALPPTNRGH</sequence>
<protein>
    <recommendedName>
        <fullName evidence="4">F-box domain-containing protein</fullName>
    </recommendedName>
</protein>
<evidence type="ECO:0000313" key="3">
    <source>
        <dbReference type="Proteomes" id="UP000480548"/>
    </source>
</evidence>
<proteinExistence type="predicted"/>
<reference evidence="2 3" key="1">
    <citation type="submission" date="2019-06" db="EMBL/GenBank/DDBJ databases">
        <authorList>
            <person name="Palmer J.M."/>
        </authorList>
    </citation>
    <scope>NUCLEOTIDE SEQUENCE [LARGE SCALE GENOMIC DNA]</scope>
    <source>
        <strain evidence="2 3">TWF703</strain>
    </source>
</reference>
<evidence type="ECO:0000313" key="2">
    <source>
        <dbReference type="EMBL" id="KAF3147189.1"/>
    </source>
</evidence>
<dbReference type="EMBL" id="WIQZ01000001">
    <property type="protein sequence ID" value="KAF3147189.1"/>
    <property type="molecule type" value="Genomic_DNA"/>
</dbReference>
<name>A0A7C8JU16_ORBOL</name>
<gene>
    <name evidence="2" type="ORF">TWF703_000029</name>
</gene>
<dbReference type="Proteomes" id="UP000480548">
    <property type="component" value="Unassembled WGS sequence"/>
</dbReference>
<dbReference type="AlphaFoldDB" id="A0A7C8JU16"/>
<evidence type="ECO:0008006" key="4">
    <source>
        <dbReference type="Google" id="ProtNLM"/>
    </source>
</evidence>
<feature type="signal peptide" evidence="1">
    <location>
        <begin position="1"/>
        <end position="16"/>
    </location>
</feature>